<dbReference type="Pfam" id="PF00067">
    <property type="entry name" value="p450"/>
    <property type="match status" value="1"/>
</dbReference>
<comment type="similarity">
    <text evidence="3 10">Belongs to the cytochrome P450 family.</text>
</comment>
<dbReference type="GO" id="GO:0016705">
    <property type="term" value="F:oxidoreductase activity, acting on paired donors, with incorporation or reduction of molecular oxygen"/>
    <property type="evidence" value="ECO:0007669"/>
    <property type="project" value="InterPro"/>
</dbReference>
<evidence type="ECO:0000256" key="2">
    <source>
        <dbReference type="ARBA" id="ARBA00005179"/>
    </source>
</evidence>
<dbReference type="PRINTS" id="PR00385">
    <property type="entry name" value="P450"/>
</dbReference>
<keyword evidence="6 10" id="KW-0560">Oxidoreductase</keyword>
<evidence type="ECO:0000313" key="11">
    <source>
        <dbReference type="EMBL" id="KZT40802.1"/>
    </source>
</evidence>
<keyword evidence="5 9" id="KW-0479">Metal-binding</keyword>
<evidence type="ECO:0000256" key="3">
    <source>
        <dbReference type="ARBA" id="ARBA00010617"/>
    </source>
</evidence>
<dbReference type="CDD" id="cd11065">
    <property type="entry name" value="CYP64-like"/>
    <property type="match status" value="1"/>
</dbReference>
<dbReference type="InterPro" id="IPR001128">
    <property type="entry name" value="Cyt_P450"/>
</dbReference>
<evidence type="ECO:0000256" key="4">
    <source>
        <dbReference type="ARBA" id="ARBA00022617"/>
    </source>
</evidence>
<name>A0A166FM81_9AGAM</name>
<evidence type="ECO:0000256" key="9">
    <source>
        <dbReference type="PIRSR" id="PIRSR602401-1"/>
    </source>
</evidence>
<evidence type="ECO:0000256" key="1">
    <source>
        <dbReference type="ARBA" id="ARBA00001971"/>
    </source>
</evidence>
<protein>
    <submittedName>
        <fullName evidence="11">Cytochrome P450</fullName>
    </submittedName>
</protein>
<proteinExistence type="inferred from homology"/>
<comment type="pathway">
    <text evidence="2">Secondary metabolite biosynthesis.</text>
</comment>
<dbReference type="OrthoDB" id="2789670at2759"/>
<dbReference type="EMBL" id="KV428028">
    <property type="protein sequence ID" value="KZT40802.1"/>
    <property type="molecule type" value="Genomic_DNA"/>
</dbReference>
<sequence length="529" mass="58833">MPFYSASVSDALAYLLPALITVILVHQLSRLAKTKSRNPLGLPLPAGPKGLPLLGNIHQVPVKDSWLKFTEWGGIYGEVIGLTLLGKNVIVLNSYKAADDLLNKRGAIYSGRSPAPLMADYGGWYYNMVFVPMGDFMHGQRRILNHFFNASAVRKYSEVLTEKARSLARFTYSKPERFQGFNRLHVTATVLKIAYGFEVTSEDDPIMKEAEASITSGSFLGTPGTHPIDLFPILGKLPFWIWGRKFADGVKAMQQGAYNVGLKPFRFVKQQTAAGVAPPSMASELIESHSLPDGTIKDEEIIWAAIAHLYFAGSDTTVSAVDTFALAMMLHPQIQRKAQQELDDLLRGERLPDLSDRESLPYLEAVLREILRWKPVTPLGIPHRLDQDDIYNDTFLPAGSMVLYNAYAMSFDPKQFPDPFTFNPDRFLTDSQGSVSLRADVINPEDIAFGFGRRKCPGRHLASEALWINMATILTVFDIRLIKDQSGNDILPDMDYHTHLVSHPKPYKGDFVSRSSSALELLGVLQIGS</sequence>
<dbReference type="PANTHER" id="PTHR46300:SF7">
    <property type="entry name" value="P450, PUTATIVE (EUROFUNG)-RELATED"/>
    <property type="match status" value="1"/>
</dbReference>
<dbReference type="InterPro" id="IPR050364">
    <property type="entry name" value="Cytochrome_P450_fung"/>
</dbReference>
<keyword evidence="8 10" id="KW-0503">Monooxygenase</keyword>
<dbReference type="PANTHER" id="PTHR46300">
    <property type="entry name" value="P450, PUTATIVE (EUROFUNG)-RELATED-RELATED"/>
    <property type="match status" value="1"/>
</dbReference>
<reference evidence="11 12" key="1">
    <citation type="journal article" date="2016" name="Mol. Biol. Evol.">
        <title>Comparative Genomics of Early-Diverging Mushroom-Forming Fungi Provides Insights into the Origins of Lignocellulose Decay Capabilities.</title>
        <authorList>
            <person name="Nagy L.G."/>
            <person name="Riley R."/>
            <person name="Tritt A."/>
            <person name="Adam C."/>
            <person name="Daum C."/>
            <person name="Floudas D."/>
            <person name="Sun H."/>
            <person name="Yadav J.S."/>
            <person name="Pangilinan J."/>
            <person name="Larsson K.H."/>
            <person name="Matsuura K."/>
            <person name="Barry K."/>
            <person name="Labutti K."/>
            <person name="Kuo R."/>
            <person name="Ohm R.A."/>
            <person name="Bhattacharya S.S."/>
            <person name="Shirouzu T."/>
            <person name="Yoshinaga Y."/>
            <person name="Martin F.M."/>
            <person name="Grigoriev I.V."/>
            <person name="Hibbett D.S."/>
        </authorList>
    </citation>
    <scope>NUCLEOTIDE SEQUENCE [LARGE SCALE GENOMIC DNA]</scope>
    <source>
        <strain evidence="11 12">HHB10207 ss-3</strain>
    </source>
</reference>
<dbReference type="Gene3D" id="1.10.630.10">
    <property type="entry name" value="Cytochrome P450"/>
    <property type="match status" value="1"/>
</dbReference>
<feature type="binding site" description="axial binding residue" evidence="9">
    <location>
        <position position="456"/>
    </location>
    <ligand>
        <name>heme</name>
        <dbReference type="ChEBI" id="CHEBI:30413"/>
    </ligand>
    <ligandPart>
        <name>Fe</name>
        <dbReference type="ChEBI" id="CHEBI:18248"/>
    </ligandPart>
</feature>
<keyword evidence="4 9" id="KW-0349">Heme</keyword>
<keyword evidence="7 9" id="KW-0408">Iron</keyword>
<evidence type="ECO:0000256" key="10">
    <source>
        <dbReference type="RuleBase" id="RU000461"/>
    </source>
</evidence>
<comment type="cofactor">
    <cofactor evidence="1 9">
        <name>heme</name>
        <dbReference type="ChEBI" id="CHEBI:30413"/>
    </cofactor>
</comment>
<dbReference type="GO" id="GO:0005506">
    <property type="term" value="F:iron ion binding"/>
    <property type="evidence" value="ECO:0007669"/>
    <property type="project" value="InterPro"/>
</dbReference>
<evidence type="ECO:0000256" key="7">
    <source>
        <dbReference type="ARBA" id="ARBA00023004"/>
    </source>
</evidence>
<evidence type="ECO:0000256" key="6">
    <source>
        <dbReference type="ARBA" id="ARBA00023002"/>
    </source>
</evidence>
<organism evidence="11 12">
    <name type="scientific">Sistotremastrum suecicum HHB10207 ss-3</name>
    <dbReference type="NCBI Taxonomy" id="1314776"/>
    <lineage>
        <taxon>Eukaryota</taxon>
        <taxon>Fungi</taxon>
        <taxon>Dikarya</taxon>
        <taxon>Basidiomycota</taxon>
        <taxon>Agaricomycotina</taxon>
        <taxon>Agaricomycetes</taxon>
        <taxon>Sistotremastrales</taxon>
        <taxon>Sistotremastraceae</taxon>
        <taxon>Sistotremastrum</taxon>
    </lineage>
</organism>
<dbReference type="AlphaFoldDB" id="A0A166FM81"/>
<evidence type="ECO:0000313" key="12">
    <source>
        <dbReference type="Proteomes" id="UP000076798"/>
    </source>
</evidence>
<dbReference type="SUPFAM" id="SSF48264">
    <property type="entry name" value="Cytochrome P450"/>
    <property type="match status" value="1"/>
</dbReference>
<dbReference type="InterPro" id="IPR017972">
    <property type="entry name" value="Cyt_P450_CS"/>
</dbReference>
<dbReference type="GO" id="GO:0020037">
    <property type="term" value="F:heme binding"/>
    <property type="evidence" value="ECO:0007669"/>
    <property type="project" value="InterPro"/>
</dbReference>
<dbReference type="InterPro" id="IPR002401">
    <property type="entry name" value="Cyt_P450_E_grp-I"/>
</dbReference>
<evidence type="ECO:0000256" key="5">
    <source>
        <dbReference type="ARBA" id="ARBA00022723"/>
    </source>
</evidence>
<dbReference type="GO" id="GO:0004497">
    <property type="term" value="F:monooxygenase activity"/>
    <property type="evidence" value="ECO:0007669"/>
    <property type="project" value="UniProtKB-KW"/>
</dbReference>
<dbReference type="PRINTS" id="PR00463">
    <property type="entry name" value="EP450I"/>
</dbReference>
<dbReference type="STRING" id="1314776.A0A166FM81"/>
<keyword evidence="12" id="KW-1185">Reference proteome</keyword>
<gene>
    <name evidence="11" type="ORF">SISSUDRAFT_1001738</name>
</gene>
<evidence type="ECO:0000256" key="8">
    <source>
        <dbReference type="ARBA" id="ARBA00023033"/>
    </source>
</evidence>
<dbReference type="PROSITE" id="PS00086">
    <property type="entry name" value="CYTOCHROME_P450"/>
    <property type="match status" value="1"/>
</dbReference>
<accession>A0A166FM81</accession>
<dbReference type="Proteomes" id="UP000076798">
    <property type="component" value="Unassembled WGS sequence"/>
</dbReference>
<dbReference type="InterPro" id="IPR036396">
    <property type="entry name" value="Cyt_P450_sf"/>
</dbReference>